<dbReference type="InterPro" id="IPR014710">
    <property type="entry name" value="RmlC-like_jellyroll"/>
</dbReference>
<name>A0A6C0P7N7_9BACL</name>
<dbReference type="InterPro" id="IPR020449">
    <property type="entry name" value="Tscrpt_reg_AraC-type_HTH"/>
</dbReference>
<organism evidence="5 6">
    <name type="scientific">Paenibacillus rhizovicinus</name>
    <dbReference type="NCBI Taxonomy" id="2704463"/>
    <lineage>
        <taxon>Bacteria</taxon>
        <taxon>Bacillati</taxon>
        <taxon>Bacillota</taxon>
        <taxon>Bacilli</taxon>
        <taxon>Bacillales</taxon>
        <taxon>Paenibacillaceae</taxon>
        <taxon>Paenibacillus</taxon>
    </lineage>
</organism>
<dbReference type="InterPro" id="IPR009057">
    <property type="entry name" value="Homeodomain-like_sf"/>
</dbReference>
<dbReference type="PANTHER" id="PTHR46796">
    <property type="entry name" value="HTH-TYPE TRANSCRIPTIONAL ACTIVATOR RHAS-RELATED"/>
    <property type="match status" value="1"/>
</dbReference>
<evidence type="ECO:0000256" key="3">
    <source>
        <dbReference type="ARBA" id="ARBA00023163"/>
    </source>
</evidence>
<reference evidence="5 6" key="1">
    <citation type="submission" date="2020-02" db="EMBL/GenBank/DDBJ databases">
        <title>Paenibacillus sp. nov., isolated from rhizosphere soil of tomato.</title>
        <authorList>
            <person name="Weon H.-Y."/>
            <person name="Lee S.A."/>
        </authorList>
    </citation>
    <scope>NUCLEOTIDE SEQUENCE [LARGE SCALE GENOMIC DNA]</scope>
    <source>
        <strain evidence="5 6">14171R-81</strain>
    </source>
</reference>
<dbReference type="GO" id="GO:0003700">
    <property type="term" value="F:DNA-binding transcription factor activity"/>
    <property type="evidence" value="ECO:0007669"/>
    <property type="project" value="InterPro"/>
</dbReference>
<dbReference type="Proteomes" id="UP000479114">
    <property type="component" value="Chromosome"/>
</dbReference>
<dbReference type="Pfam" id="PF12833">
    <property type="entry name" value="HTH_18"/>
    <property type="match status" value="1"/>
</dbReference>
<dbReference type="EMBL" id="CP048286">
    <property type="protein sequence ID" value="QHW33653.1"/>
    <property type="molecule type" value="Genomic_DNA"/>
</dbReference>
<keyword evidence="3" id="KW-0804">Transcription</keyword>
<dbReference type="AlphaFoldDB" id="A0A6C0P7N7"/>
<dbReference type="SUPFAM" id="SSF51182">
    <property type="entry name" value="RmlC-like cupins"/>
    <property type="match status" value="1"/>
</dbReference>
<evidence type="ECO:0000313" key="6">
    <source>
        <dbReference type="Proteomes" id="UP000479114"/>
    </source>
</evidence>
<evidence type="ECO:0000259" key="4">
    <source>
        <dbReference type="PROSITE" id="PS01124"/>
    </source>
</evidence>
<dbReference type="KEGG" id="prz:GZH47_24550"/>
<keyword evidence="6" id="KW-1185">Reference proteome</keyword>
<sequence>MTIMTPSVPMQDNKAWMPSIHWAQYQTTSYYQGLARRLYDFEMMLVISGELAVHFPDEPETIRYYPGDLLFLHAKDPHRIEIPNPEGARLLGIHFDFYDEFEPTADIHMVADETRVRDELFCMTPAGPDGERLFARKYAAVPGDVVNSMELICEEFTTARAGYDLVCRGAMLMLLASLLRHQPVPQHSASSNYLSGLQALTRELGGSLQLAWPIAAMAERLNVSEDHFIRLFKEQFGVTPNQYVQHLRHREAKRCLRDTDMKVEAIGRRIGYDSLHHFSHVFKRWQGVSPREYRKMCSIL</sequence>
<evidence type="ECO:0000256" key="1">
    <source>
        <dbReference type="ARBA" id="ARBA00023015"/>
    </source>
</evidence>
<dbReference type="InterPro" id="IPR011051">
    <property type="entry name" value="RmlC_Cupin_sf"/>
</dbReference>
<protein>
    <submittedName>
        <fullName evidence="5">AraC family transcriptional regulator</fullName>
    </submittedName>
</protein>
<keyword evidence="2" id="KW-0238">DNA-binding</keyword>
<dbReference type="InterPro" id="IPR050204">
    <property type="entry name" value="AraC_XylS_family_regulators"/>
</dbReference>
<dbReference type="SUPFAM" id="SSF46689">
    <property type="entry name" value="Homeodomain-like"/>
    <property type="match status" value="2"/>
</dbReference>
<dbReference type="InterPro" id="IPR018060">
    <property type="entry name" value="HTH_AraC"/>
</dbReference>
<dbReference type="RefSeq" id="WP_162643651.1">
    <property type="nucleotide sequence ID" value="NZ_CP048286.1"/>
</dbReference>
<keyword evidence="1" id="KW-0805">Transcription regulation</keyword>
<feature type="domain" description="HTH araC/xylS-type" evidence="4">
    <location>
        <begin position="198"/>
        <end position="296"/>
    </location>
</feature>
<gene>
    <name evidence="5" type="ORF">GZH47_24550</name>
</gene>
<evidence type="ECO:0000256" key="2">
    <source>
        <dbReference type="ARBA" id="ARBA00023125"/>
    </source>
</evidence>
<dbReference type="PROSITE" id="PS01124">
    <property type="entry name" value="HTH_ARAC_FAMILY_2"/>
    <property type="match status" value="1"/>
</dbReference>
<dbReference type="GO" id="GO:0043565">
    <property type="term" value="F:sequence-specific DNA binding"/>
    <property type="evidence" value="ECO:0007669"/>
    <property type="project" value="InterPro"/>
</dbReference>
<evidence type="ECO:0000313" key="5">
    <source>
        <dbReference type="EMBL" id="QHW33653.1"/>
    </source>
</evidence>
<dbReference type="CDD" id="cd02208">
    <property type="entry name" value="cupin_RmlC-like"/>
    <property type="match status" value="1"/>
</dbReference>
<accession>A0A6C0P7N7</accession>
<dbReference type="Gene3D" id="1.10.10.60">
    <property type="entry name" value="Homeodomain-like"/>
    <property type="match status" value="2"/>
</dbReference>
<dbReference type="Gene3D" id="2.60.120.10">
    <property type="entry name" value="Jelly Rolls"/>
    <property type="match status" value="1"/>
</dbReference>
<proteinExistence type="predicted"/>
<dbReference type="SMART" id="SM00342">
    <property type="entry name" value="HTH_ARAC"/>
    <property type="match status" value="1"/>
</dbReference>
<dbReference type="PRINTS" id="PR00032">
    <property type="entry name" value="HTHARAC"/>
</dbReference>